<name>A0A1Y2H4G9_9FUNG</name>
<gene>
    <name evidence="1" type="ORF">BCR44DRAFT_1451269</name>
</gene>
<dbReference type="Proteomes" id="UP000193411">
    <property type="component" value="Unassembled WGS sequence"/>
</dbReference>
<organism evidence="1 2">
    <name type="scientific">Catenaria anguillulae PL171</name>
    <dbReference type="NCBI Taxonomy" id="765915"/>
    <lineage>
        <taxon>Eukaryota</taxon>
        <taxon>Fungi</taxon>
        <taxon>Fungi incertae sedis</taxon>
        <taxon>Blastocladiomycota</taxon>
        <taxon>Blastocladiomycetes</taxon>
        <taxon>Blastocladiales</taxon>
        <taxon>Catenariaceae</taxon>
        <taxon>Catenaria</taxon>
    </lineage>
</organism>
<reference evidence="1 2" key="1">
    <citation type="submission" date="2016-07" db="EMBL/GenBank/DDBJ databases">
        <title>Pervasive Adenine N6-methylation of Active Genes in Fungi.</title>
        <authorList>
            <consortium name="DOE Joint Genome Institute"/>
            <person name="Mondo S.J."/>
            <person name="Dannebaum R.O."/>
            <person name="Kuo R.C."/>
            <person name="Labutti K."/>
            <person name="Haridas S."/>
            <person name="Kuo A."/>
            <person name="Salamov A."/>
            <person name="Ahrendt S.R."/>
            <person name="Lipzen A."/>
            <person name="Sullivan W."/>
            <person name="Andreopoulos W.B."/>
            <person name="Clum A."/>
            <person name="Lindquist E."/>
            <person name="Daum C."/>
            <person name="Ramamoorthy G.K."/>
            <person name="Gryganskyi A."/>
            <person name="Culley D."/>
            <person name="Magnuson J.K."/>
            <person name="James T.Y."/>
            <person name="O'Malley M.A."/>
            <person name="Stajich J.E."/>
            <person name="Spatafora J.W."/>
            <person name="Visel A."/>
            <person name="Grigoriev I.V."/>
        </authorList>
    </citation>
    <scope>NUCLEOTIDE SEQUENCE [LARGE SCALE GENOMIC DNA]</scope>
    <source>
        <strain evidence="1 2">PL171</strain>
    </source>
</reference>
<evidence type="ECO:0000313" key="2">
    <source>
        <dbReference type="Proteomes" id="UP000193411"/>
    </source>
</evidence>
<feature type="non-terminal residue" evidence="1">
    <location>
        <position position="58"/>
    </location>
</feature>
<dbReference type="EMBL" id="MCFL01000202">
    <property type="protein sequence ID" value="ORZ29415.1"/>
    <property type="molecule type" value="Genomic_DNA"/>
</dbReference>
<protein>
    <submittedName>
        <fullName evidence="1">Uncharacterized protein</fullName>
    </submittedName>
</protein>
<accession>A0A1Y2H4G9</accession>
<proteinExistence type="predicted"/>
<comment type="caution">
    <text evidence="1">The sequence shown here is derived from an EMBL/GenBank/DDBJ whole genome shotgun (WGS) entry which is preliminary data.</text>
</comment>
<dbReference type="AlphaFoldDB" id="A0A1Y2H4G9"/>
<evidence type="ECO:0000313" key="1">
    <source>
        <dbReference type="EMBL" id="ORZ29415.1"/>
    </source>
</evidence>
<keyword evidence="2" id="KW-1185">Reference proteome</keyword>
<sequence length="58" mass="6815">MFGSQWRSGNRSKFQGKAWWRASWRGWKGGGMCGRQCVGSMYLFVNKRRRMPRSKARG</sequence>